<feature type="domain" description="Serine aminopeptidase S33" evidence="1">
    <location>
        <begin position="28"/>
        <end position="262"/>
    </location>
</feature>
<dbReference type="InterPro" id="IPR022742">
    <property type="entry name" value="Hydrolase_4"/>
</dbReference>
<comment type="caution">
    <text evidence="2">The sequence shown here is derived from an EMBL/GenBank/DDBJ whole genome shotgun (WGS) entry which is preliminary data.</text>
</comment>
<sequence length="282" mass="31833">MRVQATQSDFQNRRNQKIACYYWKPTEEPRALLLISHGMTEHSMLYDSVAQEMVAKGFFVFAHDHVGHGYSDGSRAYINNVQELVEDSVSHIQMIRKEYPELPLFVCGHSMGGAVTVFLSLQVQISGMVLIAPALAANPETATFTTVTIAKLMSKLLPFCPMAATDFSLSTRNEKYINEIKKDKLCFQGYWSARTIVSLIQAAEEVSTKFPEIKVPFLVLHGCQDKVCHVDGSRKLFELASSTDKGLKVYPLGYHSLLNEPEDISNDVKESIVEWLERRIDY</sequence>
<organism evidence="2 3">
    <name type="scientific">Larinioides sclopetarius</name>
    <dbReference type="NCBI Taxonomy" id="280406"/>
    <lineage>
        <taxon>Eukaryota</taxon>
        <taxon>Metazoa</taxon>
        <taxon>Ecdysozoa</taxon>
        <taxon>Arthropoda</taxon>
        <taxon>Chelicerata</taxon>
        <taxon>Arachnida</taxon>
        <taxon>Araneae</taxon>
        <taxon>Araneomorphae</taxon>
        <taxon>Entelegynae</taxon>
        <taxon>Araneoidea</taxon>
        <taxon>Araneidae</taxon>
        <taxon>Larinioides</taxon>
    </lineage>
</organism>
<dbReference type="PRINTS" id="PR00111">
    <property type="entry name" value="ABHYDROLASE"/>
</dbReference>
<accession>A0AAV2B5C5</accession>
<dbReference type="FunFam" id="3.40.50.1820:FF:000117">
    <property type="entry name" value="Monoglyceride lipase, putative"/>
    <property type="match status" value="1"/>
</dbReference>
<dbReference type="InterPro" id="IPR051044">
    <property type="entry name" value="MAG_DAG_Lipase"/>
</dbReference>
<name>A0AAV2B5C5_9ARAC</name>
<dbReference type="InterPro" id="IPR029058">
    <property type="entry name" value="AB_hydrolase_fold"/>
</dbReference>
<dbReference type="Pfam" id="PF12146">
    <property type="entry name" value="Hydrolase_4"/>
    <property type="match status" value="1"/>
</dbReference>
<dbReference type="AlphaFoldDB" id="A0AAV2B5C5"/>
<dbReference type="InterPro" id="IPR000073">
    <property type="entry name" value="AB_hydrolase_1"/>
</dbReference>
<keyword evidence="3" id="KW-1185">Reference proteome</keyword>
<dbReference type="SUPFAM" id="SSF53474">
    <property type="entry name" value="alpha/beta-Hydrolases"/>
    <property type="match status" value="1"/>
</dbReference>
<gene>
    <name evidence="2" type="ORF">LARSCL_LOCUS16896</name>
</gene>
<dbReference type="Proteomes" id="UP001497382">
    <property type="component" value="Unassembled WGS sequence"/>
</dbReference>
<dbReference type="EMBL" id="CAXIEN010000274">
    <property type="protein sequence ID" value="CAL1291110.1"/>
    <property type="molecule type" value="Genomic_DNA"/>
</dbReference>
<evidence type="ECO:0000259" key="1">
    <source>
        <dbReference type="Pfam" id="PF12146"/>
    </source>
</evidence>
<dbReference type="Gene3D" id="3.40.50.1820">
    <property type="entry name" value="alpha/beta hydrolase"/>
    <property type="match status" value="1"/>
</dbReference>
<reference evidence="2 3" key="1">
    <citation type="submission" date="2024-04" db="EMBL/GenBank/DDBJ databases">
        <authorList>
            <person name="Rising A."/>
            <person name="Reimegard J."/>
            <person name="Sonavane S."/>
            <person name="Akerstrom W."/>
            <person name="Nylinder S."/>
            <person name="Hedman E."/>
            <person name="Kallberg Y."/>
        </authorList>
    </citation>
    <scope>NUCLEOTIDE SEQUENCE [LARGE SCALE GENOMIC DNA]</scope>
</reference>
<evidence type="ECO:0000313" key="3">
    <source>
        <dbReference type="Proteomes" id="UP001497382"/>
    </source>
</evidence>
<dbReference type="PANTHER" id="PTHR11614">
    <property type="entry name" value="PHOSPHOLIPASE-RELATED"/>
    <property type="match status" value="1"/>
</dbReference>
<proteinExistence type="predicted"/>
<protein>
    <recommendedName>
        <fullName evidence="1">Serine aminopeptidase S33 domain-containing protein</fullName>
    </recommendedName>
</protein>
<evidence type="ECO:0000313" key="2">
    <source>
        <dbReference type="EMBL" id="CAL1291110.1"/>
    </source>
</evidence>